<dbReference type="InterPro" id="IPR013320">
    <property type="entry name" value="ConA-like_dom_sf"/>
</dbReference>
<gene>
    <name evidence="5" type="ORF">A2W41_01805</name>
</gene>
<dbReference type="InterPro" id="IPR006558">
    <property type="entry name" value="LamG-like"/>
</dbReference>
<dbReference type="Gene3D" id="2.60.120.200">
    <property type="match status" value="1"/>
</dbReference>
<comment type="caution">
    <text evidence="5">The sequence shown here is derived from an EMBL/GenBank/DDBJ whole genome shotgun (WGS) entry which is preliminary data.</text>
</comment>
<feature type="domain" description="LamG-like jellyroll fold" evidence="4">
    <location>
        <begin position="184"/>
        <end position="344"/>
    </location>
</feature>
<sequence>MKRNVSGYSMKKYRQQGFNLLELLVALGVFVTVVIAFFGVVAISLRAMNRATAKVQTAFLLEEGVEALKLLRDISWQENIKSQVVEYNQCLRFDASSGRYLTTQLNNQLLLHFDETAGATSFADSSGSANSATCTTCPDVGTGQVGYADSEGNFNFKTAALFASAQGDAMLFTSAAPFSFEKTDAFSISAWVKTGDASTQEMPIFNKGLDGSSGATTGYDFSLWRTGGKTVPRFYISDPGGGNIAVRGNGSVDLSLSPASWHHVAVTYKGSSSPSPVDIKLYIDGKQEQTTTDANTPISGSFINTIRAKIGARFDSTGSPSGNKRFFNGSLDEVAVYNAELTPTDVWGLYKYNIPVCGLVDNKFARYVVLKNICRAELGTSADILGPVNSMGGCAGYGGSPVVDYDTKKATVFTRWGDPDYTEDFFTIEESVELYLANLFLDS</sequence>
<keyword evidence="2" id="KW-1015">Disulfide bond</keyword>
<protein>
    <recommendedName>
        <fullName evidence="4">LamG-like jellyroll fold domain-containing protein</fullName>
    </recommendedName>
</protein>
<name>A0A1G2FYY0_9BACT</name>
<organism evidence="5 6">
    <name type="scientific">Candidatus Ryanbacteria bacterium RIFCSPHIGHO2_01_45_13</name>
    <dbReference type="NCBI Taxonomy" id="1802112"/>
    <lineage>
        <taxon>Bacteria</taxon>
        <taxon>Candidatus Ryaniibacteriota</taxon>
    </lineage>
</organism>
<keyword evidence="3" id="KW-0812">Transmembrane</keyword>
<evidence type="ECO:0000256" key="2">
    <source>
        <dbReference type="ARBA" id="ARBA00023157"/>
    </source>
</evidence>
<proteinExistence type="predicted"/>
<feature type="transmembrane region" description="Helical" evidence="3">
    <location>
        <begin position="20"/>
        <end position="45"/>
    </location>
</feature>
<dbReference type="EMBL" id="MHNI01000010">
    <property type="protein sequence ID" value="OGZ43294.1"/>
    <property type="molecule type" value="Genomic_DNA"/>
</dbReference>
<dbReference type="SMART" id="SM00560">
    <property type="entry name" value="LamGL"/>
    <property type="match status" value="1"/>
</dbReference>
<evidence type="ECO:0000256" key="3">
    <source>
        <dbReference type="SAM" id="Phobius"/>
    </source>
</evidence>
<keyword evidence="1" id="KW-0732">Signal</keyword>
<evidence type="ECO:0000313" key="6">
    <source>
        <dbReference type="Proteomes" id="UP000176700"/>
    </source>
</evidence>
<keyword evidence="3" id="KW-0472">Membrane</keyword>
<dbReference type="Pfam" id="PF13385">
    <property type="entry name" value="Laminin_G_3"/>
    <property type="match status" value="1"/>
</dbReference>
<evidence type="ECO:0000259" key="4">
    <source>
        <dbReference type="SMART" id="SM00560"/>
    </source>
</evidence>
<evidence type="ECO:0000256" key="1">
    <source>
        <dbReference type="ARBA" id="ARBA00022729"/>
    </source>
</evidence>
<dbReference type="Proteomes" id="UP000176700">
    <property type="component" value="Unassembled WGS sequence"/>
</dbReference>
<reference evidence="5 6" key="1">
    <citation type="journal article" date="2016" name="Nat. Commun.">
        <title>Thousands of microbial genomes shed light on interconnected biogeochemical processes in an aquifer system.</title>
        <authorList>
            <person name="Anantharaman K."/>
            <person name="Brown C.T."/>
            <person name="Hug L.A."/>
            <person name="Sharon I."/>
            <person name="Castelle C.J."/>
            <person name="Probst A.J."/>
            <person name="Thomas B.C."/>
            <person name="Singh A."/>
            <person name="Wilkins M.J."/>
            <person name="Karaoz U."/>
            <person name="Brodie E.L."/>
            <person name="Williams K.H."/>
            <person name="Hubbard S.S."/>
            <person name="Banfield J.F."/>
        </authorList>
    </citation>
    <scope>NUCLEOTIDE SEQUENCE [LARGE SCALE GENOMIC DNA]</scope>
</reference>
<keyword evidence="3" id="KW-1133">Transmembrane helix</keyword>
<dbReference type="SUPFAM" id="SSF49899">
    <property type="entry name" value="Concanavalin A-like lectins/glucanases"/>
    <property type="match status" value="1"/>
</dbReference>
<evidence type="ECO:0000313" key="5">
    <source>
        <dbReference type="EMBL" id="OGZ43294.1"/>
    </source>
</evidence>
<accession>A0A1G2FYY0</accession>
<dbReference type="AlphaFoldDB" id="A0A1G2FYY0"/>